<evidence type="ECO:0000313" key="1">
    <source>
        <dbReference type="EMBL" id="GHO91524.1"/>
    </source>
</evidence>
<gene>
    <name evidence="1" type="ORF">KSF_015720</name>
</gene>
<dbReference type="PROSITE" id="PS51257">
    <property type="entry name" value="PROKAR_LIPOPROTEIN"/>
    <property type="match status" value="1"/>
</dbReference>
<reference evidence="1" key="1">
    <citation type="submission" date="2020-10" db="EMBL/GenBank/DDBJ databases">
        <title>Taxonomic study of unclassified bacteria belonging to the class Ktedonobacteria.</title>
        <authorList>
            <person name="Yabe S."/>
            <person name="Wang C.M."/>
            <person name="Zheng Y."/>
            <person name="Sakai Y."/>
            <person name="Cavaletti L."/>
            <person name="Monciardini P."/>
            <person name="Donadio S."/>
        </authorList>
    </citation>
    <scope>NUCLEOTIDE SEQUENCE</scope>
    <source>
        <strain evidence="1">ID150040</strain>
    </source>
</reference>
<sequence length="358" mass="40157">MNSEAIRFYCGVGERAYNYHSVYTGAYACVSPVCGTTRKKVNQVAIPPGVRVLQDSGAFNDACLLFRGQARHLSLLTEQRLSLKDALKRQEEHAEHFGYAEQLEARASYDVLIDETWMEGEAGELVRTKRRWSEADAAWAVEQTVAAAAYLNAHRNGISCVMSAQGVSVEQYLRCAERILPFMREDDIFGLGGFCILGRMPSLLPAYYAILARLIPFLSAEGVKRIHIWGVCYAPALGPLLYLCDAYGIQVSTDSIGPSTRPVKRDPKTGYAEWGYASWHSSRYEAPPVLESCKMTDQRGEKAPICPPGTRCRGLERARHIALTSDWLAHFREREVRWYTPIYHQHSWLALLEGSDVA</sequence>
<name>A0A8J3MY15_9CHLR</name>
<proteinExistence type="predicted"/>
<protein>
    <submittedName>
        <fullName evidence="1">Uncharacterized protein</fullName>
    </submittedName>
</protein>
<comment type="caution">
    <text evidence="1">The sequence shown here is derived from an EMBL/GenBank/DDBJ whole genome shotgun (WGS) entry which is preliminary data.</text>
</comment>
<dbReference type="AlphaFoldDB" id="A0A8J3MY15"/>
<dbReference type="RefSeq" id="WP_220202416.1">
    <property type="nucleotide sequence ID" value="NZ_BNJK01000001.1"/>
</dbReference>
<organism evidence="1 2">
    <name type="scientific">Reticulibacter mediterranei</name>
    <dbReference type="NCBI Taxonomy" id="2778369"/>
    <lineage>
        <taxon>Bacteria</taxon>
        <taxon>Bacillati</taxon>
        <taxon>Chloroflexota</taxon>
        <taxon>Ktedonobacteria</taxon>
        <taxon>Ktedonobacterales</taxon>
        <taxon>Reticulibacteraceae</taxon>
        <taxon>Reticulibacter</taxon>
    </lineage>
</organism>
<accession>A0A8J3MY15</accession>
<dbReference type="Proteomes" id="UP000597444">
    <property type="component" value="Unassembled WGS sequence"/>
</dbReference>
<evidence type="ECO:0000313" key="2">
    <source>
        <dbReference type="Proteomes" id="UP000597444"/>
    </source>
</evidence>
<dbReference type="EMBL" id="BNJK01000001">
    <property type="protein sequence ID" value="GHO91524.1"/>
    <property type="molecule type" value="Genomic_DNA"/>
</dbReference>
<keyword evidence="2" id="KW-1185">Reference proteome</keyword>